<dbReference type="InterPro" id="IPR015915">
    <property type="entry name" value="Kelch-typ_b-propeller"/>
</dbReference>
<sequence>MKLSLAIFAVSDACSNELLSQQCDNDCIASYLDCQTNCLSDGCNLQCENNYKSCFNNCPCGGFCPKGCENCPSEYCYDPLKKTVVVGQRFDQTDLTASYFVGENSLEQVDAFSPKINQIYFAGSVFFKGELWIFGGYPDGNKISILGGCNFEEQQTRLKYLFSTERHALTLFEENVWLCFGNARRCEIFDGETSVLDDQNVNVARGYDVALGVYDQQLIAVGGYGVSRGKVELRDEQKWRLIEDHPVDIAYTEVISFKRGILTLGGTSARVDDMNEDGYEVVKGIYRLEDYVWSQVGELQHANMLGKAALNGNELLFIPGLKQPWVVQKFRWNEETEWLDENGSYETGQEGYTTFPLVFDSRAVSCELF</sequence>
<dbReference type="EMBL" id="OU015568">
    <property type="protein sequence ID" value="CAG5079111.1"/>
    <property type="molecule type" value="Genomic_DNA"/>
</dbReference>
<dbReference type="Gene3D" id="2.120.10.80">
    <property type="entry name" value="Kelch-type beta propeller"/>
    <property type="match status" value="1"/>
</dbReference>
<name>A0ABN7RJB2_OIKDI</name>
<organism evidence="1 2">
    <name type="scientific">Oikopleura dioica</name>
    <name type="common">Tunicate</name>
    <dbReference type="NCBI Taxonomy" id="34765"/>
    <lineage>
        <taxon>Eukaryota</taxon>
        <taxon>Metazoa</taxon>
        <taxon>Chordata</taxon>
        <taxon>Tunicata</taxon>
        <taxon>Appendicularia</taxon>
        <taxon>Copelata</taxon>
        <taxon>Oikopleuridae</taxon>
        <taxon>Oikopleura</taxon>
    </lineage>
</organism>
<accession>A0ABN7RJB2</accession>
<evidence type="ECO:0000313" key="2">
    <source>
        <dbReference type="Proteomes" id="UP001158576"/>
    </source>
</evidence>
<reference evidence="1 2" key="1">
    <citation type="submission" date="2021-04" db="EMBL/GenBank/DDBJ databases">
        <authorList>
            <person name="Bliznina A."/>
        </authorList>
    </citation>
    <scope>NUCLEOTIDE SEQUENCE [LARGE SCALE GENOMIC DNA]</scope>
</reference>
<proteinExistence type="predicted"/>
<keyword evidence="2" id="KW-1185">Reference proteome</keyword>
<protein>
    <submittedName>
        <fullName evidence="1">Oidioi.mRNA.OKI2018_I69.PAR.g9171.t1.cds</fullName>
    </submittedName>
</protein>
<dbReference type="SUPFAM" id="SSF117281">
    <property type="entry name" value="Kelch motif"/>
    <property type="match status" value="1"/>
</dbReference>
<evidence type="ECO:0000313" key="1">
    <source>
        <dbReference type="EMBL" id="CAG5079111.1"/>
    </source>
</evidence>
<dbReference type="Proteomes" id="UP001158576">
    <property type="component" value="Chromosome PAR"/>
</dbReference>
<gene>
    <name evidence="1" type="ORF">OKIOD_LOCUS729</name>
</gene>